<dbReference type="Proteomes" id="UP000606274">
    <property type="component" value="Unassembled WGS sequence"/>
</dbReference>
<dbReference type="PANTHER" id="PTHR10845">
    <property type="entry name" value="REGULATOR OF G PROTEIN SIGNALING"/>
    <property type="match status" value="1"/>
</dbReference>
<evidence type="ECO:0000313" key="2">
    <source>
        <dbReference type="EMBL" id="KAF7689293.1"/>
    </source>
</evidence>
<sequence>MCKGLSALPSSCLEKAKEMKVMLTHLAEKPNKHRATEEKSPRDLEALLHSKASLQAFRWFLRSEFSEENLAFWLACEEYKSMPETKLSSKAQLIYTLFINADAPQEVNLDGETREALMDRMDAPAADTFAEAQQRIFTLMAKDSFPRFLHSTYYKQAVRGA</sequence>
<gene>
    <name evidence="2" type="ORF">HF521_012646</name>
</gene>
<dbReference type="AlphaFoldDB" id="A0A8T0AD67"/>
<proteinExistence type="predicted"/>
<dbReference type="Gene3D" id="1.10.167.10">
    <property type="entry name" value="Regulator of G-protein Signalling 4, domain 2"/>
    <property type="match status" value="1"/>
</dbReference>
<evidence type="ECO:0000313" key="3">
    <source>
        <dbReference type="Proteomes" id="UP000606274"/>
    </source>
</evidence>
<name>A0A8T0AD67_SILME</name>
<organism evidence="2 3">
    <name type="scientific">Silurus meridionalis</name>
    <name type="common">Southern catfish</name>
    <name type="synonym">Silurus soldatovi meridionalis</name>
    <dbReference type="NCBI Taxonomy" id="175797"/>
    <lineage>
        <taxon>Eukaryota</taxon>
        <taxon>Metazoa</taxon>
        <taxon>Chordata</taxon>
        <taxon>Craniata</taxon>
        <taxon>Vertebrata</taxon>
        <taxon>Euteleostomi</taxon>
        <taxon>Actinopterygii</taxon>
        <taxon>Neopterygii</taxon>
        <taxon>Teleostei</taxon>
        <taxon>Ostariophysi</taxon>
        <taxon>Siluriformes</taxon>
        <taxon>Siluridae</taxon>
        <taxon>Silurus</taxon>
    </lineage>
</organism>
<dbReference type="InterPro" id="IPR016137">
    <property type="entry name" value="RGS"/>
</dbReference>
<feature type="domain" description="RGS" evidence="1">
    <location>
        <begin position="43"/>
        <end position="158"/>
    </location>
</feature>
<dbReference type="EMBL" id="JABFDY010000024">
    <property type="protein sequence ID" value="KAF7689293.1"/>
    <property type="molecule type" value="Genomic_DNA"/>
</dbReference>
<evidence type="ECO:0000259" key="1">
    <source>
        <dbReference type="PROSITE" id="PS50132"/>
    </source>
</evidence>
<dbReference type="PROSITE" id="PS50132">
    <property type="entry name" value="RGS"/>
    <property type="match status" value="1"/>
</dbReference>
<reference evidence="2" key="1">
    <citation type="submission" date="2020-08" db="EMBL/GenBank/DDBJ databases">
        <title>Chromosome-level assembly of Southern catfish (Silurus meridionalis) provides insights into visual adaptation to the nocturnal and benthic lifestyles.</title>
        <authorList>
            <person name="Zhang Y."/>
            <person name="Wang D."/>
            <person name="Peng Z."/>
        </authorList>
    </citation>
    <scope>NUCLEOTIDE SEQUENCE</scope>
    <source>
        <strain evidence="2">SWU-2019-XX</strain>
        <tissue evidence="2">Muscle</tissue>
    </source>
</reference>
<keyword evidence="3" id="KW-1185">Reference proteome</keyword>
<comment type="caution">
    <text evidence="2">The sequence shown here is derived from an EMBL/GenBank/DDBJ whole genome shotgun (WGS) entry which is preliminary data.</text>
</comment>
<dbReference type="FunFam" id="1.10.167.10:FF:000001">
    <property type="entry name" value="Putative regulator of g-protein signaling 12"/>
    <property type="match status" value="1"/>
</dbReference>
<dbReference type="SMART" id="SM00315">
    <property type="entry name" value="RGS"/>
    <property type="match status" value="1"/>
</dbReference>
<accession>A0A8T0AD67</accession>
<dbReference type="InterPro" id="IPR036305">
    <property type="entry name" value="RGS_sf"/>
</dbReference>
<dbReference type="InterPro" id="IPR044926">
    <property type="entry name" value="RGS_subdomain_2"/>
</dbReference>
<dbReference type="Pfam" id="PF00615">
    <property type="entry name" value="RGS"/>
    <property type="match status" value="1"/>
</dbReference>
<protein>
    <recommendedName>
        <fullName evidence="1">RGS domain-containing protein</fullName>
    </recommendedName>
</protein>
<dbReference type="PRINTS" id="PR01301">
    <property type="entry name" value="RGSPROTEIN"/>
</dbReference>
<dbReference type="SUPFAM" id="SSF48097">
    <property type="entry name" value="Regulator of G-protein signaling, RGS"/>
    <property type="match status" value="1"/>
</dbReference>
<dbReference type="OrthoDB" id="196547at2759"/>
<dbReference type="PANTHER" id="PTHR10845:SF274">
    <property type="entry name" value="REGULATOR OF G-PROTEIN SIGNALING 5-LIKE"/>
    <property type="match status" value="1"/>
</dbReference>